<keyword evidence="5 7" id="KW-0573">Peptidoglycan synthesis</keyword>
<dbReference type="PANTHER" id="PTHR30582">
    <property type="entry name" value="L,D-TRANSPEPTIDASE"/>
    <property type="match status" value="1"/>
</dbReference>
<dbReference type="PANTHER" id="PTHR30582:SF2">
    <property type="entry name" value="L,D-TRANSPEPTIDASE YCIB-RELATED"/>
    <property type="match status" value="1"/>
</dbReference>
<dbReference type="Proteomes" id="UP000621447">
    <property type="component" value="Unassembled WGS sequence"/>
</dbReference>
<feature type="compositionally biased region" description="Basic and acidic residues" evidence="8">
    <location>
        <begin position="192"/>
        <end position="203"/>
    </location>
</feature>
<proteinExistence type="inferred from homology"/>
<comment type="similarity">
    <text evidence="2">Belongs to the YkuD family.</text>
</comment>
<evidence type="ECO:0000256" key="5">
    <source>
        <dbReference type="ARBA" id="ARBA00022984"/>
    </source>
</evidence>
<feature type="active site" description="Proton donor/acceptor" evidence="7">
    <location>
        <position position="131"/>
    </location>
</feature>
<dbReference type="CDD" id="cd16913">
    <property type="entry name" value="YkuD_like"/>
    <property type="match status" value="1"/>
</dbReference>
<evidence type="ECO:0000256" key="3">
    <source>
        <dbReference type="ARBA" id="ARBA00022679"/>
    </source>
</evidence>
<dbReference type="InterPro" id="IPR005490">
    <property type="entry name" value="LD_TPept_cat_dom"/>
</dbReference>
<keyword evidence="3" id="KW-0808">Transferase</keyword>
<keyword evidence="9" id="KW-0732">Signal</keyword>
<dbReference type="EMBL" id="JABULH010000003">
    <property type="protein sequence ID" value="NTS65300.1"/>
    <property type="molecule type" value="Genomic_DNA"/>
</dbReference>
<evidence type="ECO:0000256" key="7">
    <source>
        <dbReference type="PROSITE-ProRule" id="PRU01373"/>
    </source>
</evidence>
<evidence type="ECO:0000256" key="2">
    <source>
        <dbReference type="ARBA" id="ARBA00005992"/>
    </source>
</evidence>
<keyword evidence="6 7" id="KW-0961">Cell wall biogenesis/degradation</keyword>
<organism evidence="11 12">
    <name type="scientific">Sphingomonas hominis</name>
    <dbReference type="NCBI Taxonomy" id="2741495"/>
    <lineage>
        <taxon>Bacteria</taxon>
        <taxon>Pseudomonadati</taxon>
        <taxon>Pseudomonadota</taxon>
        <taxon>Alphaproteobacteria</taxon>
        <taxon>Sphingomonadales</taxon>
        <taxon>Sphingomonadaceae</taxon>
        <taxon>Sphingomonas</taxon>
    </lineage>
</organism>
<comment type="pathway">
    <text evidence="1 7">Cell wall biogenesis; peptidoglycan biosynthesis.</text>
</comment>
<evidence type="ECO:0000256" key="4">
    <source>
        <dbReference type="ARBA" id="ARBA00022960"/>
    </source>
</evidence>
<dbReference type="SUPFAM" id="SSF141523">
    <property type="entry name" value="L,D-transpeptidase catalytic domain-like"/>
    <property type="match status" value="1"/>
</dbReference>
<protein>
    <submittedName>
        <fullName evidence="11">L,D-transpeptidase family protein</fullName>
    </submittedName>
</protein>
<evidence type="ECO:0000313" key="11">
    <source>
        <dbReference type="EMBL" id="NTS65300.1"/>
    </source>
</evidence>
<gene>
    <name evidence="11" type="ORF">HRV97_09010</name>
</gene>
<dbReference type="Gene3D" id="2.40.440.10">
    <property type="entry name" value="L,D-transpeptidase catalytic domain-like"/>
    <property type="match status" value="1"/>
</dbReference>
<dbReference type="InterPro" id="IPR038063">
    <property type="entry name" value="Transpep_catalytic_dom"/>
</dbReference>
<dbReference type="RefSeq" id="WP_174193938.1">
    <property type="nucleotide sequence ID" value="NZ_JABULH010000003.1"/>
</dbReference>
<keyword evidence="4 7" id="KW-0133">Cell shape</keyword>
<feature type="region of interest" description="Disordered" evidence="8">
    <location>
        <begin position="192"/>
        <end position="211"/>
    </location>
</feature>
<accession>A0ABX2JFK9</accession>
<comment type="caution">
    <text evidence="11">The sequence shown here is derived from an EMBL/GenBank/DDBJ whole genome shotgun (WGS) entry which is preliminary data.</text>
</comment>
<dbReference type="NCBIfam" id="NF004785">
    <property type="entry name" value="PRK06132.1-2"/>
    <property type="match status" value="1"/>
</dbReference>
<reference evidence="11 12" key="1">
    <citation type="submission" date="2020-06" db="EMBL/GenBank/DDBJ databases">
        <title>Sphingomonas hominis sp. nov., a member of the Sphingomonas, isolated from the hair of a 22-year-old girl.</title>
        <authorList>
            <person name="Zhang D.-F."/>
            <person name="Cui X.-W."/>
        </authorList>
    </citation>
    <scope>NUCLEOTIDE SEQUENCE [LARGE SCALE GENOMIC DNA]</scope>
    <source>
        <strain evidence="11 12">HHU CXW</strain>
    </source>
</reference>
<feature type="domain" description="L,D-TPase catalytic" evidence="10">
    <location>
        <begin position="59"/>
        <end position="168"/>
    </location>
</feature>
<dbReference type="PROSITE" id="PS52029">
    <property type="entry name" value="LD_TPASE"/>
    <property type="match status" value="1"/>
</dbReference>
<evidence type="ECO:0000256" key="6">
    <source>
        <dbReference type="ARBA" id="ARBA00023316"/>
    </source>
</evidence>
<keyword evidence="12" id="KW-1185">Reference proteome</keyword>
<evidence type="ECO:0000313" key="12">
    <source>
        <dbReference type="Proteomes" id="UP000621447"/>
    </source>
</evidence>
<evidence type="ECO:0000259" key="10">
    <source>
        <dbReference type="PROSITE" id="PS52029"/>
    </source>
</evidence>
<dbReference type="Pfam" id="PF03734">
    <property type="entry name" value="YkuD"/>
    <property type="match status" value="1"/>
</dbReference>
<feature type="chain" id="PRO_5045854385" evidence="9">
    <location>
        <begin position="25"/>
        <end position="211"/>
    </location>
</feature>
<sequence length="211" mass="22477">MLRRALLMVAPVIAGACLSQMASARTLDGLALTEAAVALAPNRYVWTDEQAQGAIAGPVSVLISIPDQRAYVFRGETLVAASTVSTGKAGNDTPTGSFTILQKNAKHFSNLYDNAPMPFMQRLTWDGVALHAGRNPGFPASHGCIRLPTAFAKKLFEITSLGATVEVTDEAYVSGMDAPVYTPVAVVRDHETSETARANEREGIAQAMRVE</sequence>
<evidence type="ECO:0000256" key="8">
    <source>
        <dbReference type="SAM" id="MobiDB-lite"/>
    </source>
</evidence>
<dbReference type="InterPro" id="IPR050979">
    <property type="entry name" value="LD-transpeptidase"/>
</dbReference>
<feature type="signal peptide" evidence="9">
    <location>
        <begin position="1"/>
        <end position="24"/>
    </location>
</feature>
<evidence type="ECO:0000256" key="1">
    <source>
        <dbReference type="ARBA" id="ARBA00004752"/>
    </source>
</evidence>
<name>A0ABX2JFK9_9SPHN</name>
<dbReference type="PROSITE" id="PS51257">
    <property type="entry name" value="PROKAR_LIPOPROTEIN"/>
    <property type="match status" value="1"/>
</dbReference>
<feature type="active site" description="Nucleophile" evidence="7">
    <location>
        <position position="144"/>
    </location>
</feature>
<evidence type="ECO:0000256" key="9">
    <source>
        <dbReference type="SAM" id="SignalP"/>
    </source>
</evidence>